<dbReference type="AlphaFoldDB" id="T1AIV2"/>
<sequence>MFIEELRFILFRRRTLISFIVLAAIPIILGLVVATFGVGNGGNGPNPFIDQITHNGVFLSITAITTSQFVIIPLIISIVAGEAFASEAASGTLRYLLISPIRRSRILIIKSSAILTYALLASLFMVVIGLIVGALLFPIGAVTTLSGSQIPLSQGIIRVLGLGFFEGISSFFGRCHWSYGVYSY</sequence>
<evidence type="ECO:0000256" key="1">
    <source>
        <dbReference type="SAM" id="Phobius"/>
    </source>
</evidence>
<accession>T1AIV2</accession>
<evidence type="ECO:0000313" key="2">
    <source>
        <dbReference type="EMBL" id="EQD41930.1"/>
    </source>
</evidence>
<dbReference type="PANTHER" id="PTHR37305">
    <property type="entry name" value="INTEGRAL MEMBRANE PROTEIN-RELATED"/>
    <property type="match status" value="1"/>
</dbReference>
<feature type="transmembrane region" description="Helical" evidence="1">
    <location>
        <begin position="16"/>
        <end position="38"/>
    </location>
</feature>
<gene>
    <name evidence="2" type="ORF">B1A_16027</name>
</gene>
<feature type="transmembrane region" description="Helical" evidence="1">
    <location>
        <begin position="106"/>
        <end position="136"/>
    </location>
</feature>
<keyword evidence="1" id="KW-1133">Transmembrane helix</keyword>
<reference evidence="2" key="2">
    <citation type="journal article" date="2014" name="ISME J.">
        <title>Microbial stratification in low pH oxic and suboxic macroscopic growths along an acid mine drainage.</title>
        <authorList>
            <person name="Mendez-Garcia C."/>
            <person name="Mesa V."/>
            <person name="Sprenger R.R."/>
            <person name="Richter M."/>
            <person name="Diez M.S."/>
            <person name="Solano J."/>
            <person name="Bargiela R."/>
            <person name="Golyshina O.V."/>
            <person name="Manteca A."/>
            <person name="Ramos J.L."/>
            <person name="Gallego J.R."/>
            <person name="Llorente I."/>
            <person name="Martins Dos Santos V.A."/>
            <person name="Jensen O.N."/>
            <person name="Pelaez A.I."/>
            <person name="Sanchez J."/>
            <person name="Ferrer M."/>
        </authorList>
    </citation>
    <scope>NUCLEOTIDE SEQUENCE</scope>
</reference>
<proteinExistence type="predicted"/>
<protein>
    <submittedName>
        <fullName evidence="2">ABC transporter integral membrane protein</fullName>
    </submittedName>
</protein>
<name>T1AIV2_9ZZZZ</name>
<keyword evidence="1" id="KW-0472">Membrane</keyword>
<feature type="transmembrane region" description="Helical" evidence="1">
    <location>
        <begin position="156"/>
        <end position="177"/>
    </location>
</feature>
<reference evidence="2" key="1">
    <citation type="submission" date="2013-08" db="EMBL/GenBank/DDBJ databases">
        <authorList>
            <person name="Mendez C."/>
            <person name="Richter M."/>
            <person name="Ferrer M."/>
            <person name="Sanchez J."/>
        </authorList>
    </citation>
    <scope>NUCLEOTIDE SEQUENCE</scope>
</reference>
<dbReference type="Pfam" id="PF12730">
    <property type="entry name" value="ABC2_membrane_4"/>
    <property type="match status" value="1"/>
</dbReference>
<keyword evidence="1" id="KW-0812">Transmembrane</keyword>
<feature type="transmembrane region" description="Helical" evidence="1">
    <location>
        <begin position="58"/>
        <end position="85"/>
    </location>
</feature>
<dbReference type="EMBL" id="AUZX01011778">
    <property type="protein sequence ID" value="EQD41930.1"/>
    <property type="molecule type" value="Genomic_DNA"/>
</dbReference>
<organism evidence="2">
    <name type="scientific">mine drainage metagenome</name>
    <dbReference type="NCBI Taxonomy" id="410659"/>
    <lineage>
        <taxon>unclassified sequences</taxon>
        <taxon>metagenomes</taxon>
        <taxon>ecological metagenomes</taxon>
    </lineage>
</organism>
<comment type="caution">
    <text evidence="2">The sequence shown here is derived from an EMBL/GenBank/DDBJ whole genome shotgun (WGS) entry which is preliminary data.</text>
</comment>
<dbReference type="PANTHER" id="PTHR37305:SF1">
    <property type="entry name" value="MEMBRANE PROTEIN"/>
    <property type="match status" value="1"/>
</dbReference>